<proteinExistence type="predicted"/>
<reference evidence="1" key="1">
    <citation type="submission" date="2015-09" db="EMBL/GenBank/DDBJ databases">
        <title>De novo assembly of Pectinophora gossypiella (Pink Bollworm) gut transcriptome.</title>
        <authorList>
            <person name="Tassone E.E."/>
        </authorList>
    </citation>
    <scope>NUCLEOTIDE SEQUENCE</scope>
</reference>
<dbReference type="OrthoDB" id="19988at2759"/>
<feature type="non-terminal residue" evidence="1">
    <location>
        <position position="1"/>
    </location>
</feature>
<feature type="non-terminal residue" evidence="1">
    <location>
        <position position="323"/>
    </location>
</feature>
<evidence type="ECO:0008006" key="2">
    <source>
        <dbReference type="Google" id="ProtNLM"/>
    </source>
</evidence>
<dbReference type="EMBL" id="GDQN01011310">
    <property type="protein sequence ID" value="JAT79744.1"/>
    <property type="molecule type" value="Transcribed_RNA"/>
</dbReference>
<gene>
    <name evidence="1" type="ORF">g.8887</name>
</gene>
<name>A0A1E1VYH9_PECGO</name>
<evidence type="ECO:0000313" key="1">
    <source>
        <dbReference type="EMBL" id="JAT79744.1"/>
    </source>
</evidence>
<protein>
    <recommendedName>
        <fullName evidence="2">Sec39 domain-containing protein</fullName>
    </recommendedName>
</protein>
<organism evidence="1">
    <name type="scientific">Pectinophora gossypiella</name>
    <name type="common">Cotton pink bollworm</name>
    <name type="synonym">Depressaria gossypiella</name>
    <dbReference type="NCBI Taxonomy" id="13191"/>
    <lineage>
        <taxon>Eukaryota</taxon>
        <taxon>Metazoa</taxon>
        <taxon>Ecdysozoa</taxon>
        <taxon>Arthropoda</taxon>
        <taxon>Hexapoda</taxon>
        <taxon>Insecta</taxon>
        <taxon>Pterygota</taxon>
        <taxon>Neoptera</taxon>
        <taxon>Endopterygota</taxon>
        <taxon>Lepidoptera</taxon>
        <taxon>Glossata</taxon>
        <taxon>Ditrysia</taxon>
        <taxon>Gelechioidea</taxon>
        <taxon>Gelechiidae</taxon>
        <taxon>Apatetrinae</taxon>
        <taxon>Pectinophora</taxon>
    </lineage>
</organism>
<accession>A0A1E1VYH9</accession>
<dbReference type="AlphaFoldDB" id="A0A1E1VYH9"/>
<sequence length="323" mass="37262">LPPAFKIPVSVNHIYTMWLTKYFFSVPAAGASNKKWMQQYRQCCSYFNKLGKDDLLQLVANTCFTREAHTRVPAGTRQLMIMQAVDYCQQEQENDFKFNKNEQTWAQVGQELTRWARFLENFHSTTIQGIIENSHATEEIWSEIEQSHGDTDKLVDALSRLVLEAELRPAALSTLLQCLHVQATPQRIFQHIVDTRINSADDIQTLVSRLTQYNKEGVKFPDELLDQVMQKATEHGLPPHKQITLLSLSQRTVVQHSGDLLKIAQFTLDLLRTEWPDLEYAKELTEDALLEDAGRREVLSRFMALCDTWQRKKALVDVLVCWP</sequence>